<dbReference type="EMBL" id="LGIQ01000017">
    <property type="protein sequence ID" value="KNB68710.1"/>
    <property type="molecule type" value="Genomic_DNA"/>
</dbReference>
<accession>A0A0K9YKI8</accession>
<comment type="caution">
    <text evidence="2">The sequence shown here is derived from an EMBL/GenBank/DDBJ whole genome shotgun (WGS) entry which is preliminary data.</text>
</comment>
<dbReference type="AlphaFoldDB" id="A0A0K9YKI8"/>
<keyword evidence="4" id="KW-1185">Reference proteome</keyword>
<name>A0A0K9YKI8_9BACL</name>
<dbReference type="EMBL" id="BJON01000011">
    <property type="protein sequence ID" value="GED69220.1"/>
    <property type="molecule type" value="Genomic_DNA"/>
</dbReference>
<proteinExistence type="predicted"/>
<organism evidence="2 3">
    <name type="scientific">Brevibacillus reuszeri</name>
    <dbReference type="NCBI Taxonomy" id="54915"/>
    <lineage>
        <taxon>Bacteria</taxon>
        <taxon>Bacillati</taxon>
        <taxon>Bacillota</taxon>
        <taxon>Bacilli</taxon>
        <taxon>Bacillales</taxon>
        <taxon>Paenibacillaceae</taxon>
        <taxon>Brevibacillus</taxon>
    </lineage>
</organism>
<evidence type="ECO:0000313" key="1">
    <source>
        <dbReference type="EMBL" id="GED69220.1"/>
    </source>
</evidence>
<gene>
    <name evidence="2" type="ORF">ADS79_32605</name>
    <name evidence="1" type="ORF">BRE01_29220</name>
</gene>
<evidence type="ECO:0000313" key="4">
    <source>
        <dbReference type="Proteomes" id="UP000319578"/>
    </source>
</evidence>
<evidence type="ECO:0000313" key="3">
    <source>
        <dbReference type="Proteomes" id="UP000036834"/>
    </source>
</evidence>
<protein>
    <submittedName>
        <fullName evidence="2">Uncharacterized protein</fullName>
    </submittedName>
</protein>
<dbReference type="Proteomes" id="UP000319578">
    <property type="component" value="Unassembled WGS sequence"/>
</dbReference>
<reference evidence="3" key="1">
    <citation type="submission" date="2015-07" db="EMBL/GenBank/DDBJ databases">
        <title>Genome sequencing project for genomic taxonomy and phylogenomics of Bacillus-like bacteria.</title>
        <authorList>
            <person name="Liu B."/>
            <person name="Wang J."/>
            <person name="Zhu Y."/>
            <person name="Liu G."/>
            <person name="Chen Q."/>
            <person name="Chen Z."/>
            <person name="Lan J."/>
            <person name="Che J."/>
            <person name="Ge C."/>
            <person name="Shi H."/>
            <person name="Pan Z."/>
            <person name="Liu X."/>
        </authorList>
    </citation>
    <scope>NUCLEOTIDE SEQUENCE [LARGE SCALE GENOMIC DNA]</scope>
    <source>
        <strain evidence="3">DSM 9887</strain>
    </source>
</reference>
<reference evidence="2" key="2">
    <citation type="submission" date="2015-07" db="EMBL/GenBank/DDBJ databases">
        <title>MeaNS - Measles Nucleotide Surveillance Program.</title>
        <authorList>
            <person name="Tran T."/>
            <person name="Druce J."/>
        </authorList>
    </citation>
    <scope>NUCLEOTIDE SEQUENCE</scope>
    <source>
        <strain evidence="2">DSM 9887</strain>
    </source>
</reference>
<dbReference type="RefSeq" id="WP_049742643.1">
    <property type="nucleotide sequence ID" value="NZ_BJON01000011.1"/>
</dbReference>
<dbReference type="PATRIC" id="fig|54915.3.peg.632"/>
<sequence>MEKDQDQELWDKLFYELACIRSEMKAFKLETRAELYQIKAELKEWQQRTGQQRLPDKGE</sequence>
<evidence type="ECO:0000313" key="2">
    <source>
        <dbReference type="EMBL" id="KNB68710.1"/>
    </source>
</evidence>
<reference evidence="1 4" key="3">
    <citation type="submission" date="2019-06" db="EMBL/GenBank/DDBJ databases">
        <title>Whole genome shotgun sequence of Brevibacillus reuszeri NBRC 15719.</title>
        <authorList>
            <person name="Hosoyama A."/>
            <person name="Uohara A."/>
            <person name="Ohji S."/>
            <person name="Ichikawa N."/>
        </authorList>
    </citation>
    <scope>NUCLEOTIDE SEQUENCE [LARGE SCALE GENOMIC DNA]</scope>
    <source>
        <strain evidence="1 4">NBRC 15719</strain>
    </source>
</reference>
<dbReference type="Proteomes" id="UP000036834">
    <property type="component" value="Unassembled WGS sequence"/>
</dbReference>